<accession>A0A4R4E0R1</accession>
<dbReference type="RefSeq" id="WP_131853344.1">
    <property type="nucleotide sequence ID" value="NZ_SKFH01000033.1"/>
</dbReference>
<evidence type="ECO:0000256" key="1">
    <source>
        <dbReference type="ARBA" id="ARBA00008635"/>
    </source>
</evidence>
<dbReference type="Gene3D" id="1.20.120.450">
    <property type="entry name" value="dinb family like domain"/>
    <property type="match status" value="1"/>
</dbReference>
<dbReference type="AlphaFoldDB" id="A0A4R4E0R1"/>
<dbReference type="PANTHER" id="PTHR37302:SF3">
    <property type="entry name" value="DAMAGE-INDUCIBLE PROTEIN DINB"/>
    <property type="match status" value="1"/>
</dbReference>
<sequence length="165" mass="18827">MKELLLSYAQYNAWANEALLGAICALPAEQQERELVSSFPSLRRTLLHLLDAASIWWQRVQLQEKVVRPSDSFGGDGDALALALKKIDAQWLEFVQKAGEHVLQHEFIYLDSKRVQHKSVTGHVLQHLFNHATYHRGQLVTMLRQVGAPTVSNTDYIAWSWKKHA</sequence>
<dbReference type="InterPro" id="IPR007837">
    <property type="entry name" value="DinB"/>
</dbReference>
<feature type="binding site" evidence="3">
    <location>
        <position position="48"/>
    </location>
    <ligand>
        <name>a divalent metal cation</name>
        <dbReference type="ChEBI" id="CHEBI:60240"/>
    </ligand>
</feature>
<feature type="binding site" evidence="3">
    <location>
        <position position="131"/>
    </location>
    <ligand>
        <name>a divalent metal cation</name>
        <dbReference type="ChEBI" id="CHEBI:60240"/>
    </ligand>
</feature>
<dbReference type="Pfam" id="PF05163">
    <property type="entry name" value="DinB"/>
    <property type="match status" value="1"/>
</dbReference>
<feature type="binding site" evidence="3">
    <location>
        <position position="135"/>
    </location>
    <ligand>
        <name>a divalent metal cation</name>
        <dbReference type="ChEBI" id="CHEBI:60240"/>
    </ligand>
</feature>
<keyword evidence="5" id="KW-1185">Reference proteome</keyword>
<dbReference type="PANTHER" id="PTHR37302">
    <property type="entry name" value="SLR1116 PROTEIN"/>
    <property type="match status" value="1"/>
</dbReference>
<dbReference type="GO" id="GO:0046872">
    <property type="term" value="F:metal ion binding"/>
    <property type="evidence" value="ECO:0007669"/>
    <property type="project" value="UniProtKB-KW"/>
</dbReference>
<comment type="similarity">
    <text evidence="1">Belongs to the DinB family.</text>
</comment>
<dbReference type="EMBL" id="SKFH01000033">
    <property type="protein sequence ID" value="TCZ67727.1"/>
    <property type="molecule type" value="Genomic_DNA"/>
</dbReference>
<dbReference type="SUPFAM" id="SSF109854">
    <property type="entry name" value="DinB/YfiT-like putative metalloenzymes"/>
    <property type="match status" value="1"/>
</dbReference>
<gene>
    <name evidence="4" type="ORF">E0486_15310</name>
</gene>
<dbReference type="Proteomes" id="UP000295164">
    <property type="component" value="Unassembled WGS sequence"/>
</dbReference>
<name>A0A4R4E0R1_9BACT</name>
<evidence type="ECO:0000256" key="3">
    <source>
        <dbReference type="PIRSR" id="PIRSR607837-1"/>
    </source>
</evidence>
<proteinExistence type="inferred from homology"/>
<protein>
    <recommendedName>
        <fullName evidence="6">Damage-inducible protein DinB</fullName>
    </recommendedName>
</protein>
<dbReference type="OrthoDB" id="9811413at2"/>
<evidence type="ECO:0000313" key="4">
    <source>
        <dbReference type="EMBL" id="TCZ67727.1"/>
    </source>
</evidence>
<evidence type="ECO:0000313" key="5">
    <source>
        <dbReference type="Proteomes" id="UP000295164"/>
    </source>
</evidence>
<evidence type="ECO:0008006" key="6">
    <source>
        <dbReference type="Google" id="ProtNLM"/>
    </source>
</evidence>
<keyword evidence="2 3" id="KW-0479">Metal-binding</keyword>
<reference evidence="4 5" key="1">
    <citation type="submission" date="2019-03" db="EMBL/GenBank/DDBJ databases">
        <authorList>
            <person name="Kim M.K.M."/>
        </authorList>
    </citation>
    <scope>NUCLEOTIDE SEQUENCE [LARGE SCALE GENOMIC DNA]</scope>
    <source>
        <strain evidence="4 5">17J68-15</strain>
    </source>
</reference>
<organism evidence="4 5">
    <name type="scientific">Flaviaesturariibacter aridisoli</name>
    <dbReference type="NCBI Taxonomy" id="2545761"/>
    <lineage>
        <taxon>Bacteria</taxon>
        <taxon>Pseudomonadati</taxon>
        <taxon>Bacteroidota</taxon>
        <taxon>Chitinophagia</taxon>
        <taxon>Chitinophagales</taxon>
        <taxon>Chitinophagaceae</taxon>
        <taxon>Flaviaestuariibacter</taxon>
    </lineage>
</organism>
<dbReference type="InterPro" id="IPR034660">
    <property type="entry name" value="DinB/YfiT-like"/>
</dbReference>
<comment type="caution">
    <text evidence="4">The sequence shown here is derived from an EMBL/GenBank/DDBJ whole genome shotgun (WGS) entry which is preliminary data.</text>
</comment>
<evidence type="ECO:0000256" key="2">
    <source>
        <dbReference type="ARBA" id="ARBA00022723"/>
    </source>
</evidence>